<comment type="caution">
    <text evidence="2">The sequence shown here is derived from an EMBL/GenBank/DDBJ whole genome shotgun (WGS) entry which is preliminary data.</text>
</comment>
<dbReference type="Proteomes" id="UP000703269">
    <property type="component" value="Unassembled WGS sequence"/>
</dbReference>
<proteinExistence type="predicted"/>
<dbReference type="OrthoDB" id="2744058at2759"/>
<keyword evidence="3" id="KW-1185">Reference proteome</keyword>
<evidence type="ECO:0000313" key="3">
    <source>
        <dbReference type="Proteomes" id="UP000703269"/>
    </source>
</evidence>
<sequence length="443" mass="49903">MARHNTSTRRRRSQRGPSRGRTPDRQRATNGHANGSGRTSRSPSPRRDPSRNSRRSRSPVESPEDRQTRLRNEEFLIAVSEFHGSLPRPEILDELHDAGKQVGRNHDLFLDMFKVVSAGMPLHNVSEENVPEVLERYENLKVMTPARRAELVQGYQKLLVAVPPLQKELMVAESDDSAISGIVLVLTSARGMARREDCEKLRYAVVEIMSRVLKPEHLTDDPLRVSESNKGRRGFNHHTTARLLVPRSKRDEYDVNPDKYRADVKTKKITITAKEMPSFLYPEDLYDSGEVDRWLFHSDLFILTYSLVWAGKRSVASDTPSGARLGRRPIGYKSKNVTAERVAYVATLLRFSLSSQEVWAEVDGAFSNSHFYSTIRRLFRDDQEWATPTLKHIEREVWGALAQDDVQDDSDGFMATVAAQRAARRQAAAAAAAVAAAGSEVDA</sequence>
<accession>A0A9P3LIL0</accession>
<feature type="compositionally biased region" description="Basic residues" evidence="1">
    <location>
        <begin position="1"/>
        <end position="14"/>
    </location>
</feature>
<protein>
    <recommendedName>
        <fullName evidence="4">Fungal-type protein kinase domain-containing protein</fullName>
    </recommendedName>
</protein>
<evidence type="ECO:0008006" key="4">
    <source>
        <dbReference type="Google" id="ProtNLM"/>
    </source>
</evidence>
<organism evidence="2 3">
    <name type="scientific">Phanerochaete sordida</name>
    <dbReference type="NCBI Taxonomy" id="48140"/>
    <lineage>
        <taxon>Eukaryota</taxon>
        <taxon>Fungi</taxon>
        <taxon>Dikarya</taxon>
        <taxon>Basidiomycota</taxon>
        <taxon>Agaricomycotina</taxon>
        <taxon>Agaricomycetes</taxon>
        <taxon>Polyporales</taxon>
        <taxon>Phanerochaetaceae</taxon>
        <taxon>Phanerochaete</taxon>
    </lineage>
</organism>
<feature type="region of interest" description="Disordered" evidence="1">
    <location>
        <begin position="1"/>
        <end position="69"/>
    </location>
</feature>
<name>A0A9P3LIL0_9APHY</name>
<gene>
    <name evidence="2" type="ORF">PsYK624_126720</name>
</gene>
<dbReference type="EMBL" id="BPQB01000060">
    <property type="protein sequence ID" value="GJE96475.1"/>
    <property type="molecule type" value="Genomic_DNA"/>
</dbReference>
<evidence type="ECO:0000256" key="1">
    <source>
        <dbReference type="SAM" id="MobiDB-lite"/>
    </source>
</evidence>
<reference evidence="2 3" key="1">
    <citation type="submission" date="2021-08" db="EMBL/GenBank/DDBJ databases">
        <title>Draft Genome Sequence of Phanerochaete sordida strain YK-624.</title>
        <authorList>
            <person name="Mori T."/>
            <person name="Dohra H."/>
            <person name="Suzuki T."/>
            <person name="Kawagishi H."/>
            <person name="Hirai H."/>
        </authorList>
    </citation>
    <scope>NUCLEOTIDE SEQUENCE [LARGE SCALE GENOMIC DNA]</scope>
    <source>
        <strain evidence="2 3">YK-624</strain>
    </source>
</reference>
<evidence type="ECO:0000313" key="2">
    <source>
        <dbReference type="EMBL" id="GJE96475.1"/>
    </source>
</evidence>
<dbReference type="InterPro" id="IPR046521">
    <property type="entry name" value="DUF6698"/>
</dbReference>
<dbReference type="Pfam" id="PF20414">
    <property type="entry name" value="DUF6698"/>
    <property type="match status" value="1"/>
</dbReference>
<dbReference type="AlphaFoldDB" id="A0A9P3LIL0"/>